<keyword evidence="8" id="KW-1185">Reference proteome</keyword>
<dbReference type="InterPro" id="IPR003130">
    <property type="entry name" value="GED"/>
</dbReference>
<accession>A0A397HSN3</accession>
<dbReference type="PRINTS" id="PR00195">
    <property type="entry name" value="DYNAMIN"/>
</dbReference>
<dbReference type="GO" id="GO:0000266">
    <property type="term" value="P:mitochondrial fission"/>
    <property type="evidence" value="ECO:0007669"/>
    <property type="project" value="TreeGrafter"/>
</dbReference>
<feature type="compositionally biased region" description="Low complexity" evidence="4">
    <location>
        <begin position="554"/>
        <end position="564"/>
    </location>
</feature>
<dbReference type="GO" id="GO:0048312">
    <property type="term" value="P:intracellular distribution of mitochondria"/>
    <property type="evidence" value="ECO:0007669"/>
    <property type="project" value="TreeGrafter"/>
</dbReference>
<dbReference type="Pfam" id="PF02212">
    <property type="entry name" value="GED"/>
    <property type="match status" value="1"/>
</dbReference>
<dbReference type="InterPro" id="IPR020850">
    <property type="entry name" value="GED_dom"/>
</dbReference>
<dbReference type="SUPFAM" id="SSF52540">
    <property type="entry name" value="P-loop containing nucleoside triphosphate hydrolases"/>
    <property type="match status" value="1"/>
</dbReference>
<comment type="caution">
    <text evidence="7">The sequence shown here is derived from an EMBL/GenBank/DDBJ whole genome shotgun (WGS) entry which is preliminary data.</text>
</comment>
<dbReference type="PROSITE" id="PS51388">
    <property type="entry name" value="GED"/>
    <property type="match status" value="1"/>
</dbReference>
<dbReference type="Gene3D" id="3.40.50.300">
    <property type="entry name" value="P-loop containing nucleotide triphosphate hydrolases"/>
    <property type="match status" value="1"/>
</dbReference>
<dbReference type="SMART" id="SM00302">
    <property type="entry name" value="GED"/>
    <property type="match status" value="1"/>
</dbReference>
<dbReference type="STRING" id="1348612.A0A397HSN3"/>
<dbReference type="GO" id="GO:0003924">
    <property type="term" value="F:GTPase activity"/>
    <property type="evidence" value="ECO:0007669"/>
    <property type="project" value="InterPro"/>
</dbReference>
<dbReference type="GO" id="GO:0005739">
    <property type="term" value="C:mitochondrion"/>
    <property type="evidence" value="ECO:0007669"/>
    <property type="project" value="TreeGrafter"/>
</dbReference>
<dbReference type="InterPro" id="IPR019762">
    <property type="entry name" value="Dynamin_GTPase_CS"/>
</dbReference>
<evidence type="ECO:0000256" key="2">
    <source>
        <dbReference type="ARBA" id="ARBA00023134"/>
    </source>
</evidence>
<name>A0A397HSN3_9GLOM</name>
<dbReference type="GO" id="GO:0005525">
    <property type="term" value="F:GTP binding"/>
    <property type="evidence" value="ECO:0007669"/>
    <property type="project" value="UniProtKB-KW"/>
</dbReference>
<gene>
    <name evidence="7" type="ORF">Glove_326g167</name>
</gene>
<dbReference type="PROSITE" id="PS00410">
    <property type="entry name" value="G_DYNAMIN_1"/>
    <property type="match status" value="1"/>
</dbReference>
<dbReference type="CDD" id="cd08771">
    <property type="entry name" value="DLP_1"/>
    <property type="match status" value="1"/>
</dbReference>
<evidence type="ECO:0000259" key="5">
    <source>
        <dbReference type="PROSITE" id="PS51388"/>
    </source>
</evidence>
<dbReference type="Proteomes" id="UP000266861">
    <property type="component" value="Unassembled WGS sequence"/>
</dbReference>
<dbReference type="PANTHER" id="PTHR11566:SF235">
    <property type="entry name" value="DYNAMIN-RELATED PROTEIN DNM1"/>
    <property type="match status" value="1"/>
</dbReference>
<evidence type="ECO:0000313" key="8">
    <source>
        <dbReference type="Proteomes" id="UP000266861"/>
    </source>
</evidence>
<dbReference type="InterPro" id="IPR022812">
    <property type="entry name" value="Dynamin"/>
</dbReference>
<evidence type="ECO:0000313" key="7">
    <source>
        <dbReference type="EMBL" id="RHZ64153.1"/>
    </source>
</evidence>
<dbReference type="Gene3D" id="1.20.120.1240">
    <property type="entry name" value="Dynamin, middle domain"/>
    <property type="match status" value="2"/>
</dbReference>
<evidence type="ECO:0008006" key="9">
    <source>
        <dbReference type="Google" id="ProtNLM"/>
    </source>
</evidence>
<dbReference type="AlphaFoldDB" id="A0A397HSN3"/>
<dbReference type="GO" id="GO:0008017">
    <property type="term" value="F:microtubule binding"/>
    <property type="evidence" value="ECO:0007669"/>
    <property type="project" value="TreeGrafter"/>
</dbReference>
<dbReference type="Pfam" id="PF01031">
    <property type="entry name" value="Dynamin_M"/>
    <property type="match status" value="1"/>
</dbReference>
<evidence type="ECO:0000256" key="4">
    <source>
        <dbReference type="SAM" id="MobiDB-lite"/>
    </source>
</evidence>
<dbReference type="GO" id="GO:0016559">
    <property type="term" value="P:peroxisome fission"/>
    <property type="evidence" value="ECO:0007669"/>
    <property type="project" value="TreeGrafter"/>
</dbReference>
<protein>
    <recommendedName>
        <fullName evidence="9">Dynamin GTPase</fullName>
    </recommendedName>
</protein>
<comment type="similarity">
    <text evidence="3">Belongs to the TRAFAC class dynamin-like GTPase superfamily. Dynamin/Fzo/YdjA family.</text>
</comment>
<dbReference type="GO" id="GO:0005777">
    <property type="term" value="C:peroxisome"/>
    <property type="evidence" value="ECO:0007669"/>
    <property type="project" value="TreeGrafter"/>
</dbReference>
<feature type="domain" description="GED" evidence="5">
    <location>
        <begin position="636"/>
        <end position="723"/>
    </location>
</feature>
<keyword evidence="2 3" id="KW-0342">GTP-binding</keyword>
<reference evidence="7 8" key="1">
    <citation type="submission" date="2018-08" db="EMBL/GenBank/DDBJ databases">
        <title>Genome and evolution of the arbuscular mycorrhizal fungus Diversispora epigaea (formerly Glomus versiforme) and its bacterial endosymbionts.</title>
        <authorList>
            <person name="Sun X."/>
            <person name="Fei Z."/>
            <person name="Harrison M."/>
        </authorList>
    </citation>
    <scope>NUCLEOTIDE SEQUENCE [LARGE SCALE GENOMIC DNA]</scope>
    <source>
        <strain evidence="7 8">IT104</strain>
    </source>
</reference>
<dbReference type="PROSITE" id="PS51718">
    <property type="entry name" value="G_DYNAMIN_2"/>
    <property type="match status" value="1"/>
</dbReference>
<dbReference type="SMART" id="SM00053">
    <property type="entry name" value="DYNc"/>
    <property type="match status" value="1"/>
</dbReference>
<dbReference type="EMBL" id="PQFF01000298">
    <property type="protein sequence ID" value="RHZ64153.1"/>
    <property type="molecule type" value="Genomic_DNA"/>
</dbReference>
<dbReference type="GO" id="GO:0016020">
    <property type="term" value="C:membrane"/>
    <property type="evidence" value="ECO:0007669"/>
    <property type="project" value="TreeGrafter"/>
</dbReference>
<feature type="compositionally biased region" description="Polar residues" evidence="4">
    <location>
        <begin position="523"/>
        <end position="534"/>
    </location>
</feature>
<dbReference type="GO" id="GO:0006897">
    <property type="term" value="P:endocytosis"/>
    <property type="evidence" value="ECO:0007669"/>
    <property type="project" value="TreeGrafter"/>
</dbReference>
<dbReference type="OrthoDB" id="5061070at2759"/>
<feature type="region of interest" description="Disordered" evidence="4">
    <location>
        <begin position="518"/>
        <end position="564"/>
    </location>
</feature>
<proteinExistence type="inferred from homology"/>
<keyword evidence="1 3" id="KW-0547">Nucleotide-binding</keyword>
<dbReference type="FunFam" id="3.40.50.300:FF:000383">
    <property type="entry name" value="Dynamin-like gtpase dnm1"/>
    <property type="match status" value="1"/>
</dbReference>
<dbReference type="PANTHER" id="PTHR11566">
    <property type="entry name" value="DYNAMIN"/>
    <property type="match status" value="1"/>
</dbReference>
<dbReference type="InterPro" id="IPR000375">
    <property type="entry name" value="Dynamin_stalk"/>
</dbReference>
<dbReference type="InterPro" id="IPR001401">
    <property type="entry name" value="Dynamin_GTPase"/>
</dbReference>
<evidence type="ECO:0000256" key="1">
    <source>
        <dbReference type="ARBA" id="ARBA00022741"/>
    </source>
</evidence>
<dbReference type="InterPro" id="IPR045063">
    <property type="entry name" value="Dynamin_N"/>
</dbReference>
<dbReference type="InterPro" id="IPR027417">
    <property type="entry name" value="P-loop_NTPase"/>
</dbReference>
<feature type="domain" description="Dynamin-type G" evidence="6">
    <location>
        <begin position="22"/>
        <end position="295"/>
    </location>
</feature>
<evidence type="ECO:0000256" key="3">
    <source>
        <dbReference type="RuleBase" id="RU003932"/>
    </source>
</evidence>
<organism evidence="7 8">
    <name type="scientific">Diversispora epigaea</name>
    <dbReference type="NCBI Taxonomy" id="1348612"/>
    <lineage>
        <taxon>Eukaryota</taxon>
        <taxon>Fungi</taxon>
        <taxon>Fungi incertae sedis</taxon>
        <taxon>Mucoromycota</taxon>
        <taxon>Glomeromycotina</taxon>
        <taxon>Glomeromycetes</taxon>
        <taxon>Diversisporales</taxon>
        <taxon>Diversisporaceae</taxon>
        <taxon>Diversispora</taxon>
    </lineage>
</organism>
<dbReference type="Pfam" id="PF00350">
    <property type="entry name" value="Dynamin_N"/>
    <property type="match status" value="1"/>
</dbReference>
<sequence>MNDLIPVVNKLQDVFNSIGSDTIDLPQIIVVGSQSSGKSSVLENIVQRDFLPRGNGIVTRRPLVLQLVNIHDSDDENNEEYGEFLHSPNKKFTDFSEIRKEIETETARVAGQNKGISRSPIHLKIRSPKVLNLTLVDLPGLTKIPVGDQPTDIEKQTRNLILDYITKPNSLILAVSPANVDLVNSESLKLAKQVDPEGKRTIGVLTKLDLMDAGTNALEVLTGRVLPLKLGFIGVVNRSQQDITSSKPMNEALKSELDFFKNHPAYKNIASRCGTPFLARTLNNILMNHIRERLPEMKARINSLITQTHQELLSYGDPTLEEKADRGVVILKILTKFSTDYVSSIDGTIIDVSTKELCGGARIYYTFNNVYGAALESISPCSDLTIQDIRTAIRNSTGPKPSLFVPEIAFELLVKPQVRLLEPPSQRCVERVYEELIKICHNCGSLELSRYPRLHAKIIEIVSDLLRERLAPTSEYVKSLISIESAYINTNHPDFIGGGAAISEIIRRNEKKRREFEKLNRRTNNISSNSQSNGPVKDDGQDTASLPEIHKDSSSSSTGSRDFSFQNGNASRDSFLTYFFGSGNKNDRTIIPDQSTHVRSGTYSKSEMDIAELEKKLDNISTEDNSSLTEREEMETQLIKSLITSYFNIVRKTIQDLVPKTVMHLLVNYSKDNVQIRLVEGLYKEELFSELLQEDENLTSERQKCKTMLEVYRKAFEIMNEAM</sequence>
<dbReference type="GO" id="GO:0005874">
    <property type="term" value="C:microtubule"/>
    <property type="evidence" value="ECO:0007669"/>
    <property type="project" value="TreeGrafter"/>
</dbReference>
<evidence type="ECO:0000259" key="6">
    <source>
        <dbReference type="PROSITE" id="PS51718"/>
    </source>
</evidence>
<dbReference type="InterPro" id="IPR030381">
    <property type="entry name" value="G_DYNAMIN_dom"/>
</dbReference>